<keyword evidence="1" id="KW-1133">Transmembrane helix</keyword>
<feature type="transmembrane region" description="Helical" evidence="1">
    <location>
        <begin position="146"/>
        <end position="171"/>
    </location>
</feature>
<dbReference type="STRING" id="460265.Mnod_6889"/>
<reference evidence="2 3" key="1">
    <citation type="submission" date="2009-01" db="EMBL/GenBank/DDBJ databases">
        <title>Complete sequence of chromosome of Methylobacterium nodulans ORS 2060.</title>
        <authorList>
            <consortium name="US DOE Joint Genome Institute"/>
            <person name="Lucas S."/>
            <person name="Copeland A."/>
            <person name="Lapidus A."/>
            <person name="Glavina del Rio T."/>
            <person name="Dalin E."/>
            <person name="Tice H."/>
            <person name="Bruce D."/>
            <person name="Goodwin L."/>
            <person name="Pitluck S."/>
            <person name="Sims D."/>
            <person name="Brettin T."/>
            <person name="Detter J.C."/>
            <person name="Han C."/>
            <person name="Larimer F."/>
            <person name="Land M."/>
            <person name="Hauser L."/>
            <person name="Kyrpides N."/>
            <person name="Ivanova N."/>
            <person name="Marx C.J."/>
            <person name="Richardson P."/>
        </authorList>
    </citation>
    <scope>NUCLEOTIDE SEQUENCE [LARGE SCALE GENOMIC DNA]</scope>
    <source>
        <strain evidence="3">LMG 21967 / CNCM I-2342 / ORS 2060</strain>
    </source>
</reference>
<dbReference type="HOGENOM" id="CLU_042661_0_0_5"/>
<feature type="transmembrane region" description="Helical" evidence="1">
    <location>
        <begin position="285"/>
        <end position="304"/>
    </location>
</feature>
<gene>
    <name evidence="2" type="ordered locus">Mnod_6889</name>
</gene>
<dbReference type="Proteomes" id="UP000008207">
    <property type="component" value="Chromosome"/>
</dbReference>
<evidence type="ECO:0000256" key="1">
    <source>
        <dbReference type="SAM" id="Phobius"/>
    </source>
</evidence>
<protein>
    <submittedName>
        <fullName evidence="2">Uncharacterized protein</fullName>
    </submittedName>
</protein>
<evidence type="ECO:0000313" key="2">
    <source>
        <dbReference type="EMBL" id="ACL61634.1"/>
    </source>
</evidence>
<feature type="transmembrane region" description="Helical" evidence="1">
    <location>
        <begin position="183"/>
        <end position="205"/>
    </location>
</feature>
<organism evidence="2 3">
    <name type="scientific">Methylobacterium nodulans (strain LMG 21967 / CNCM I-2342 / ORS 2060)</name>
    <dbReference type="NCBI Taxonomy" id="460265"/>
    <lineage>
        <taxon>Bacteria</taxon>
        <taxon>Pseudomonadati</taxon>
        <taxon>Pseudomonadota</taxon>
        <taxon>Alphaproteobacteria</taxon>
        <taxon>Hyphomicrobiales</taxon>
        <taxon>Methylobacteriaceae</taxon>
        <taxon>Methylobacterium</taxon>
    </lineage>
</organism>
<dbReference type="AlphaFoldDB" id="B8IHH1"/>
<dbReference type="KEGG" id="mno:Mnod_6889"/>
<dbReference type="EMBL" id="CP001349">
    <property type="protein sequence ID" value="ACL61634.1"/>
    <property type="molecule type" value="Genomic_DNA"/>
</dbReference>
<feature type="transmembrane region" description="Helical" evidence="1">
    <location>
        <begin position="92"/>
        <end position="111"/>
    </location>
</feature>
<sequence>MDQAVRGWLAAYAAWSGIPIGSLVLLLIHGLTGGRWGEALGPVLRPTAALMPLAALAFVPIGLALAAIYPWAADPAHAPPQVGPQFLNPTFFLARSTLALVVWSAVGLVVAAGRGGPLFAALALLLHGILISVIAVDWVLSVEPGFVSSAFAAGFAIEQILSALAFAALLAPASLDTERAGDLGGLLIATLLGTVYIGLMSFIVAWYGDLPDKAEWYLRRTEHGFVWLLVAALVAGAVLPFALLLRKSLRQNRSVLRLVGALVLLGVALHRLWLVVPAFDERGLALLLASASLCLLAALTIGLVRWTAPLFARGPGHVH</sequence>
<feature type="transmembrane region" description="Helical" evidence="1">
    <location>
        <begin position="12"/>
        <end position="32"/>
    </location>
</feature>
<proteinExistence type="predicted"/>
<keyword evidence="3" id="KW-1185">Reference proteome</keyword>
<name>B8IHH1_METNO</name>
<feature type="transmembrane region" description="Helical" evidence="1">
    <location>
        <begin position="53"/>
        <end position="72"/>
    </location>
</feature>
<dbReference type="PANTHER" id="PTHR43044">
    <property type="match status" value="1"/>
</dbReference>
<feature type="transmembrane region" description="Helical" evidence="1">
    <location>
        <begin position="255"/>
        <end position="273"/>
    </location>
</feature>
<evidence type="ECO:0000313" key="3">
    <source>
        <dbReference type="Proteomes" id="UP000008207"/>
    </source>
</evidence>
<keyword evidence="1" id="KW-0812">Transmembrane</keyword>
<feature type="transmembrane region" description="Helical" evidence="1">
    <location>
        <begin position="118"/>
        <end position="140"/>
    </location>
</feature>
<accession>B8IHH1</accession>
<keyword evidence="1" id="KW-0472">Membrane</keyword>
<dbReference type="eggNOG" id="COG5557">
    <property type="taxonomic scope" value="Bacteria"/>
</dbReference>
<feature type="transmembrane region" description="Helical" evidence="1">
    <location>
        <begin position="225"/>
        <end position="243"/>
    </location>
</feature>
<dbReference type="PANTHER" id="PTHR43044:SF1">
    <property type="entry name" value="QUINOL:CYTOCHROME C OXIDOREDUCTASE QUINONE-BINDING SUBUNIT 2"/>
    <property type="match status" value="1"/>
</dbReference>